<accession>A0A7J9C5E4</accession>
<evidence type="ECO:0000313" key="2">
    <source>
        <dbReference type="EMBL" id="MBA0743465.1"/>
    </source>
</evidence>
<organism evidence="2 3">
    <name type="scientific">Gossypium gossypioides</name>
    <name type="common">Mexican cotton</name>
    <name type="synonym">Selera gossypioides</name>
    <dbReference type="NCBI Taxonomy" id="34282"/>
    <lineage>
        <taxon>Eukaryota</taxon>
        <taxon>Viridiplantae</taxon>
        <taxon>Streptophyta</taxon>
        <taxon>Embryophyta</taxon>
        <taxon>Tracheophyta</taxon>
        <taxon>Spermatophyta</taxon>
        <taxon>Magnoliopsida</taxon>
        <taxon>eudicotyledons</taxon>
        <taxon>Gunneridae</taxon>
        <taxon>Pentapetalae</taxon>
        <taxon>rosids</taxon>
        <taxon>malvids</taxon>
        <taxon>Malvales</taxon>
        <taxon>Malvaceae</taxon>
        <taxon>Malvoideae</taxon>
        <taxon>Gossypium</taxon>
    </lineage>
</organism>
<comment type="caution">
    <text evidence="2">The sequence shown here is derived from an EMBL/GenBank/DDBJ whole genome shotgun (WGS) entry which is preliminary data.</text>
</comment>
<sequence length="136" mass="15199">MQALWKLYQCGEHNLGGKVELQTLRHPKPYKLQWLNDCGEVKTILKQRLLTNAERARRGLAEDPSCPICGHASEDILHVIRNCTLAKEASKQVADVEIESTCGEPLVGEWTYLNKDGAIRVDSGVATAGRVLRYKN</sequence>
<proteinExistence type="predicted"/>
<dbReference type="AlphaFoldDB" id="A0A7J9C5E4"/>
<dbReference type="EMBL" id="JABEZY010000008">
    <property type="protein sequence ID" value="MBA0743465.1"/>
    <property type="molecule type" value="Genomic_DNA"/>
</dbReference>
<name>A0A7J9C5E4_GOSGO</name>
<evidence type="ECO:0000259" key="1">
    <source>
        <dbReference type="Pfam" id="PF13966"/>
    </source>
</evidence>
<reference evidence="2 3" key="1">
    <citation type="journal article" date="2019" name="Genome Biol. Evol.">
        <title>Insights into the evolution of the New World diploid cottons (Gossypium, subgenus Houzingenia) based on genome sequencing.</title>
        <authorList>
            <person name="Grover C.E."/>
            <person name="Arick M.A. 2nd"/>
            <person name="Thrash A."/>
            <person name="Conover J.L."/>
            <person name="Sanders W.S."/>
            <person name="Peterson D.G."/>
            <person name="Frelichowski J.E."/>
            <person name="Scheffler J.A."/>
            <person name="Scheffler B.E."/>
            <person name="Wendel J.F."/>
        </authorList>
    </citation>
    <scope>NUCLEOTIDE SEQUENCE [LARGE SCALE GENOMIC DNA]</scope>
    <source>
        <strain evidence="2">5</strain>
        <tissue evidence="2">Leaf</tissue>
    </source>
</reference>
<feature type="domain" description="Reverse transcriptase zinc-binding" evidence="1">
    <location>
        <begin position="44"/>
        <end position="88"/>
    </location>
</feature>
<dbReference type="Pfam" id="PF13966">
    <property type="entry name" value="zf-RVT"/>
    <property type="match status" value="1"/>
</dbReference>
<dbReference type="Proteomes" id="UP000593579">
    <property type="component" value="Unassembled WGS sequence"/>
</dbReference>
<protein>
    <recommendedName>
        <fullName evidence="1">Reverse transcriptase zinc-binding domain-containing protein</fullName>
    </recommendedName>
</protein>
<gene>
    <name evidence="2" type="ORF">Gogos_006137</name>
</gene>
<dbReference type="OrthoDB" id="1744872at2759"/>
<dbReference type="InterPro" id="IPR026960">
    <property type="entry name" value="RVT-Znf"/>
</dbReference>
<evidence type="ECO:0000313" key="3">
    <source>
        <dbReference type="Proteomes" id="UP000593579"/>
    </source>
</evidence>
<keyword evidence="3" id="KW-1185">Reference proteome</keyword>